<feature type="signal peptide" evidence="1">
    <location>
        <begin position="1"/>
        <end position="19"/>
    </location>
</feature>
<organism evidence="2 3">
    <name type="scientific">Araneus ventricosus</name>
    <name type="common">Orbweaver spider</name>
    <name type="synonym">Epeira ventricosa</name>
    <dbReference type="NCBI Taxonomy" id="182803"/>
    <lineage>
        <taxon>Eukaryota</taxon>
        <taxon>Metazoa</taxon>
        <taxon>Ecdysozoa</taxon>
        <taxon>Arthropoda</taxon>
        <taxon>Chelicerata</taxon>
        <taxon>Arachnida</taxon>
        <taxon>Araneae</taxon>
        <taxon>Araneomorphae</taxon>
        <taxon>Entelegynae</taxon>
        <taxon>Araneoidea</taxon>
        <taxon>Araneidae</taxon>
        <taxon>Araneus</taxon>
    </lineage>
</organism>
<dbReference type="EMBL" id="BGPR01039615">
    <property type="protein sequence ID" value="GBO15608.1"/>
    <property type="molecule type" value="Genomic_DNA"/>
</dbReference>
<evidence type="ECO:0000313" key="2">
    <source>
        <dbReference type="EMBL" id="GBO15608.1"/>
    </source>
</evidence>
<accession>A0A4Y2URS8</accession>
<dbReference type="AlphaFoldDB" id="A0A4Y2URS8"/>
<feature type="chain" id="PRO_5021356070" description="Secreted protein" evidence="1">
    <location>
        <begin position="20"/>
        <end position="102"/>
    </location>
</feature>
<evidence type="ECO:0008006" key="4">
    <source>
        <dbReference type="Google" id="ProtNLM"/>
    </source>
</evidence>
<dbReference type="Proteomes" id="UP000499080">
    <property type="component" value="Unassembled WGS sequence"/>
</dbReference>
<proteinExistence type="predicted"/>
<comment type="caution">
    <text evidence="2">The sequence shown here is derived from an EMBL/GenBank/DDBJ whole genome shotgun (WGS) entry which is preliminary data.</text>
</comment>
<evidence type="ECO:0000313" key="3">
    <source>
        <dbReference type="Proteomes" id="UP000499080"/>
    </source>
</evidence>
<name>A0A4Y2URS8_ARAVE</name>
<keyword evidence="3" id="KW-1185">Reference proteome</keyword>
<evidence type="ECO:0000256" key="1">
    <source>
        <dbReference type="SAM" id="SignalP"/>
    </source>
</evidence>
<sequence length="102" mass="11486">MCYFILSTLHLNLWTTCSSQNLSTAVCWCCHTDLWNGSVRPAPLSPHYGVGDTNGRPFHLYPFLLRTTTAQLPSPFFQKSKSAKFRPTSIRCEVACLGYGRI</sequence>
<reference evidence="2 3" key="1">
    <citation type="journal article" date="2019" name="Sci. Rep.">
        <title>Orb-weaving spider Araneus ventricosus genome elucidates the spidroin gene catalogue.</title>
        <authorList>
            <person name="Kono N."/>
            <person name="Nakamura H."/>
            <person name="Ohtoshi R."/>
            <person name="Moran D.A.P."/>
            <person name="Shinohara A."/>
            <person name="Yoshida Y."/>
            <person name="Fujiwara M."/>
            <person name="Mori M."/>
            <person name="Tomita M."/>
            <person name="Arakawa K."/>
        </authorList>
    </citation>
    <scope>NUCLEOTIDE SEQUENCE [LARGE SCALE GENOMIC DNA]</scope>
</reference>
<gene>
    <name evidence="2" type="ORF">AVEN_49191_1</name>
</gene>
<protein>
    <recommendedName>
        <fullName evidence="4">Secreted protein</fullName>
    </recommendedName>
</protein>
<keyword evidence="1" id="KW-0732">Signal</keyword>